<evidence type="ECO:0000313" key="3">
    <source>
        <dbReference type="Proteomes" id="UP000298138"/>
    </source>
</evidence>
<keyword evidence="3" id="KW-1185">Reference proteome</keyword>
<feature type="region of interest" description="Disordered" evidence="1">
    <location>
        <begin position="1"/>
        <end position="45"/>
    </location>
</feature>
<reference evidence="2 3" key="1">
    <citation type="submission" date="2019-04" db="EMBL/GenBank/DDBJ databases">
        <title>Comparative genomics and transcriptomics to analyze fruiting body development in filamentous ascomycetes.</title>
        <authorList>
            <consortium name="DOE Joint Genome Institute"/>
            <person name="Lutkenhaus R."/>
            <person name="Traeger S."/>
            <person name="Breuer J."/>
            <person name="Kuo A."/>
            <person name="Lipzen A."/>
            <person name="Pangilinan J."/>
            <person name="Dilworth D."/>
            <person name="Sandor L."/>
            <person name="Poggeler S."/>
            <person name="Barry K."/>
            <person name="Grigoriev I.V."/>
            <person name="Nowrousian M."/>
        </authorList>
    </citation>
    <scope>NUCLEOTIDE SEQUENCE [LARGE SCALE GENOMIC DNA]</scope>
    <source>
        <strain evidence="2 3">CBS 389.68</strain>
    </source>
</reference>
<feature type="region of interest" description="Disordered" evidence="1">
    <location>
        <begin position="79"/>
        <end position="112"/>
    </location>
</feature>
<organism evidence="2 3">
    <name type="scientific">Ascodesmis nigricans</name>
    <dbReference type="NCBI Taxonomy" id="341454"/>
    <lineage>
        <taxon>Eukaryota</taxon>
        <taxon>Fungi</taxon>
        <taxon>Dikarya</taxon>
        <taxon>Ascomycota</taxon>
        <taxon>Pezizomycotina</taxon>
        <taxon>Pezizomycetes</taxon>
        <taxon>Pezizales</taxon>
        <taxon>Ascodesmidaceae</taxon>
        <taxon>Ascodesmis</taxon>
    </lineage>
</organism>
<name>A0A4S2MU34_9PEZI</name>
<dbReference type="InParanoid" id="A0A4S2MU34"/>
<feature type="compositionally biased region" description="Pro residues" evidence="1">
    <location>
        <begin position="35"/>
        <end position="44"/>
    </location>
</feature>
<gene>
    <name evidence="2" type="ORF">EX30DRAFT_341846</name>
</gene>
<evidence type="ECO:0000313" key="2">
    <source>
        <dbReference type="EMBL" id="TGZ79994.1"/>
    </source>
</evidence>
<proteinExistence type="predicted"/>
<accession>A0A4S2MU34</accession>
<evidence type="ECO:0000256" key="1">
    <source>
        <dbReference type="SAM" id="MobiDB-lite"/>
    </source>
</evidence>
<dbReference type="AlphaFoldDB" id="A0A4S2MU34"/>
<feature type="compositionally biased region" description="Polar residues" evidence="1">
    <location>
        <begin position="1"/>
        <end position="30"/>
    </location>
</feature>
<sequence>MSITASTTAPPEPNQPYTQAPNGPTSNQLYATATPPSPLLPPSLTPQALVDFSRSLPHLLLPHLLLPHLLLPHLLLPHPPHRPPSYVAPRLAPLWRSPSPRSVHPQPTSKVP</sequence>
<dbReference type="Proteomes" id="UP000298138">
    <property type="component" value="Unassembled WGS sequence"/>
</dbReference>
<dbReference type="EMBL" id="ML220127">
    <property type="protein sequence ID" value="TGZ79994.1"/>
    <property type="molecule type" value="Genomic_DNA"/>
</dbReference>
<protein>
    <submittedName>
        <fullName evidence="2">Uncharacterized protein</fullName>
    </submittedName>
</protein>